<name>W0DSH7_9GAMM</name>
<keyword evidence="2" id="KW-1185">Reference proteome</keyword>
<dbReference type="EMBL" id="CP007029">
    <property type="protein sequence ID" value="AHE99943.1"/>
    <property type="molecule type" value="Genomic_DNA"/>
</dbReference>
<dbReference type="HOGENOM" id="CLU_3384308_0_0_6"/>
<protein>
    <submittedName>
        <fullName evidence="1">Uncharacterized protein</fullName>
    </submittedName>
</protein>
<gene>
    <name evidence="1" type="ORF">THITH_04635</name>
</gene>
<sequence>MSNFSIRIVAGVVLNRLEVQFDCLPDIDQGFFF</sequence>
<accession>W0DSH7</accession>
<dbReference type="Proteomes" id="UP000005289">
    <property type="component" value="Chromosome"/>
</dbReference>
<evidence type="ECO:0000313" key="1">
    <source>
        <dbReference type="EMBL" id="AHE99943.1"/>
    </source>
</evidence>
<reference evidence="1 2" key="1">
    <citation type="submission" date="2013-12" db="EMBL/GenBank/DDBJ databases">
        <authorList>
            <consortium name="DOE Joint Genome Institute"/>
            <person name="Muyzer G."/>
            <person name="Huntemann M."/>
            <person name="Han J."/>
            <person name="Chen A."/>
            <person name="Kyrpides N."/>
            <person name="Mavromatis K."/>
            <person name="Markowitz V."/>
            <person name="Palaniappan K."/>
            <person name="Ivanova N."/>
            <person name="Schaumberg A."/>
            <person name="Pati A."/>
            <person name="Liolios K."/>
            <person name="Nordberg H.P."/>
            <person name="Cantor M.N."/>
            <person name="Hua S.X."/>
            <person name="Woyke T."/>
        </authorList>
    </citation>
    <scope>NUCLEOTIDE SEQUENCE [LARGE SCALE GENOMIC DNA]</scope>
    <source>
        <strain evidence="1 2">ARh 1</strain>
    </source>
</reference>
<organism evidence="1 2">
    <name type="scientific">Thioalkalivibrio paradoxus ARh 1</name>
    <dbReference type="NCBI Taxonomy" id="713585"/>
    <lineage>
        <taxon>Bacteria</taxon>
        <taxon>Pseudomonadati</taxon>
        <taxon>Pseudomonadota</taxon>
        <taxon>Gammaproteobacteria</taxon>
        <taxon>Chromatiales</taxon>
        <taxon>Ectothiorhodospiraceae</taxon>
        <taxon>Thioalkalivibrio</taxon>
    </lineage>
</organism>
<proteinExistence type="predicted"/>
<evidence type="ECO:0000313" key="2">
    <source>
        <dbReference type="Proteomes" id="UP000005289"/>
    </source>
</evidence>
<dbReference type="KEGG" id="tti:THITH_04635"/>
<dbReference type="AlphaFoldDB" id="W0DSH7"/>